<dbReference type="Gramene" id="BGIOSGA003818-TA">
    <property type="protein sequence ID" value="BGIOSGA003818-PA"/>
    <property type="gene ID" value="BGIOSGA003818"/>
</dbReference>
<dbReference type="Proteomes" id="UP000007015">
    <property type="component" value="Chromosome 1"/>
</dbReference>
<reference evidence="2 3" key="1">
    <citation type="journal article" date="2005" name="PLoS Biol.">
        <title>The genomes of Oryza sativa: a history of duplications.</title>
        <authorList>
            <person name="Yu J."/>
            <person name="Wang J."/>
            <person name="Lin W."/>
            <person name="Li S."/>
            <person name="Li H."/>
            <person name="Zhou J."/>
            <person name="Ni P."/>
            <person name="Dong W."/>
            <person name="Hu S."/>
            <person name="Zeng C."/>
            <person name="Zhang J."/>
            <person name="Zhang Y."/>
            <person name="Li R."/>
            <person name="Xu Z."/>
            <person name="Li S."/>
            <person name="Li X."/>
            <person name="Zheng H."/>
            <person name="Cong L."/>
            <person name="Lin L."/>
            <person name="Yin J."/>
            <person name="Geng J."/>
            <person name="Li G."/>
            <person name="Shi J."/>
            <person name="Liu J."/>
            <person name="Lv H."/>
            <person name="Li J."/>
            <person name="Wang J."/>
            <person name="Deng Y."/>
            <person name="Ran L."/>
            <person name="Shi X."/>
            <person name="Wang X."/>
            <person name="Wu Q."/>
            <person name="Li C."/>
            <person name="Ren X."/>
            <person name="Wang J."/>
            <person name="Wang X."/>
            <person name="Li D."/>
            <person name="Liu D."/>
            <person name="Zhang X."/>
            <person name="Ji Z."/>
            <person name="Zhao W."/>
            <person name="Sun Y."/>
            <person name="Zhang Z."/>
            <person name="Bao J."/>
            <person name="Han Y."/>
            <person name="Dong L."/>
            <person name="Ji J."/>
            <person name="Chen P."/>
            <person name="Wu S."/>
            <person name="Liu J."/>
            <person name="Xiao Y."/>
            <person name="Bu D."/>
            <person name="Tan J."/>
            <person name="Yang L."/>
            <person name="Ye C."/>
            <person name="Zhang J."/>
            <person name="Xu J."/>
            <person name="Zhou Y."/>
            <person name="Yu Y."/>
            <person name="Zhang B."/>
            <person name="Zhuang S."/>
            <person name="Wei H."/>
            <person name="Liu B."/>
            <person name="Lei M."/>
            <person name="Yu H."/>
            <person name="Li Y."/>
            <person name="Xu H."/>
            <person name="Wei S."/>
            <person name="He X."/>
            <person name="Fang L."/>
            <person name="Zhang Z."/>
            <person name="Zhang Y."/>
            <person name="Huang X."/>
            <person name="Su Z."/>
            <person name="Tong W."/>
            <person name="Li J."/>
            <person name="Tong Z."/>
            <person name="Li S."/>
            <person name="Ye J."/>
            <person name="Wang L."/>
            <person name="Fang L."/>
            <person name="Lei T."/>
            <person name="Chen C."/>
            <person name="Chen H."/>
            <person name="Xu Z."/>
            <person name="Li H."/>
            <person name="Huang H."/>
            <person name="Zhang F."/>
            <person name="Xu H."/>
            <person name="Li N."/>
            <person name="Zhao C."/>
            <person name="Li S."/>
            <person name="Dong L."/>
            <person name="Huang Y."/>
            <person name="Li L."/>
            <person name="Xi Y."/>
            <person name="Qi Q."/>
            <person name="Li W."/>
            <person name="Zhang B."/>
            <person name="Hu W."/>
            <person name="Zhang Y."/>
            <person name="Tian X."/>
            <person name="Jiao Y."/>
            <person name="Liang X."/>
            <person name="Jin J."/>
            <person name="Gao L."/>
            <person name="Zheng W."/>
            <person name="Hao B."/>
            <person name="Liu S."/>
            <person name="Wang W."/>
            <person name="Yuan L."/>
            <person name="Cao M."/>
            <person name="McDermott J."/>
            <person name="Samudrala R."/>
            <person name="Wang J."/>
            <person name="Wong G.K."/>
            <person name="Yang H."/>
        </authorList>
    </citation>
    <scope>NUCLEOTIDE SEQUENCE [LARGE SCALE GENOMIC DNA]</scope>
    <source>
        <strain evidence="3">cv. 93-11</strain>
    </source>
</reference>
<dbReference type="HOGENOM" id="CLU_2562415_0_0_1"/>
<proteinExistence type="predicted"/>
<dbReference type="AlphaFoldDB" id="B8AAP4"/>
<keyword evidence="3" id="KW-1185">Reference proteome</keyword>
<gene>
    <name evidence="2" type="ORF">OsI_02532</name>
</gene>
<sequence length="82" mass="7991">MVGHGLTDGVLDLGDGGEQRCRLCLIGEAQGGGAGEELTGGSDGLANDGEELEDSAGIGGGLRCSDGEELVDGGGSGNSWAR</sequence>
<evidence type="ECO:0000313" key="2">
    <source>
        <dbReference type="EMBL" id="EEC70940.1"/>
    </source>
</evidence>
<name>B8AAP4_ORYSI</name>
<evidence type="ECO:0000313" key="3">
    <source>
        <dbReference type="Proteomes" id="UP000007015"/>
    </source>
</evidence>
<evidence type="ECO:0000256" key="1">
    <source>
        <dbReference type="SAM" id="MobiDB-lite"/>
    </source>
</evidence>
<feature type="region of interest" description="Disordered" evidence="1">
    <location>
        <begin position="31"/>
        <end position="82"/>
    </location>
</feature>
<feature type="compositionally biased region" description="Gly residues" evidence="1">
    <location>
        <begin position="72"/>
        <end position="82"/>
    </location>
</feature>
<accession>B8AAP4</accession>
<protein>
    <submittedName>
        <fullName evidence="2">Uncharacterized protein</fullName>
    </submittedName>
</protein>
<dbReference type="EMBL" id="CM000126">
    <property type="protein sequence ID" value="EEC70940.1"/>
    <property type="molecule type" value="Genomic_DNA"/>
</dbReference>
<organism evidence="2 3">
    <name type="scientific">Oryza sativa subsp. indica</name>
    <name type="common">Rice</name>
    <dbReference type="NCBI Taxonomy" id="39946"/>
    <lineage>
        <taxon>Eukaryota</taxon>
        <taxon>Viridiplantae</taxon>
        <taxon>Streptophyta</taxon>
        <taxon>Embryophyta</taxon>
        <taxon>Tracheophyta</taxon>
        <taxon>Spermatophyta</taxon>
        <taxon>Magnoliopsida</taxon>
        <taxon>Liliopsida</taxon>
        <taxon>Poales</taxon>
        <taxon>Poaceae</taxon>
        <taxon>BOP clade</taxon>
        <taxon>Oryzoideae</taxon>
        <taxon>Oryzeae</taxon>
        <taxon>Oryzinae</taxon>
        <taxon>Oryza</taxon>
        <taxon>Oryza sativa</taxon>
    </lineage>
</organism>